<feature type="chain" id="PRO_5012867959" evidence="1">
    <location>
        <begin position="31"/>
        <end position="105"/>
    </location>
</feature>
<dbReference type="Pfam" id="PF10818">
    <property type="entry name" value="SecM_small"/>
    <property type="match status" value="1"/>
</dbReference>
<dbReference type="NCBIfam" id="NF038363">
    <property type="entry name" value="SecM_small"/>
    <property type="match status" value="1"/>
</dbReference>
<keyword evidence="1" id="KW-0732">Signal</keyword>
<feature type="signal peptide" evidence="1">
    <location>
        <begin position="1"/>
        <end position="30"/>
    </location>
</feature>
<gene>
    <name evidence="2" type="ORF">SAMN05660772_01158</name>
</gene>
<dbReference type="RefSeq" id="WP_084257757.1">
    <property type="nucleotide sequence ID" value="NZ_FWWV01000046.1"/>
</dbReference>
<evidence type="ECO:0000313" key="3">
    <source>
        <dbReference type="Proteomes" id="UP000192408"/>
    </source>
</evidence>
<accession>A0A1W1V4N4</accession>
<keyword evidence="3" id="KW-1185">Reference proteome</keyword>
<proteinExistence type="predicted"/>
<dbReference type="InterPro" id="IPR020508">
    <property type="entry name" value="SecM_small"/>
</dbReference>
<sequence>MNLLQAYRKPHFWSQFLLGIIAILSVPVNAATNQAQPTYNQTCQQIQQAEQNQPLPAAFYQQQQSQAQRQQSAVPLPAARPLSPRLLAQSAFKTVPPIRAGPQYL</sequence>
<dbReference type="AlphaFoldDB" id="A0A1W1V4N4"/>
<dbReference type="STRING" id="1122938.SAMN05660772_01158"/>
<reference evidence="3" key="1">
    <citation type="submission" date="2017-04" db="EMBL/GenBank/DDBJ databases">
        <authorList>
            <person name="Varghese N."/>
            <person name="Submissions S."/>
        </authorList>
    </citation>
    <scope>NUCLEOTIDE SEQUENCE [LARGE SCALE GENOMIC DNA]</scope>
    <source>
        <strain evidence="3">DSM 23072</strain>
    </source>
</reference>
<name>A0A1W1V4N4_9PAST</name>
<evidence type="ECO:0000313" key="2">
    <source>
        <dbReference type="EMBL" id="SMB88282.1"/>
    </source>
</evidence>
<organism evidence="2 3">
    <name type="scientific">Pasteurella testudinis DSM 23072</name>
    <dbReference type="NCBI Taxonomy" id="1122938"/>
    <lineage>
        <taxon>Bacteria</taxon>
        <taxon>Pseudomonadati</taxon>
        <taxon>Pseudomonadota</taxon>
        <taxon>Gammaproteobacteria</taxon>
        <taxon>Pasteurellales</taxon>
        <taxon>Pasteurellaceae</taxon>
        <taxon>Pasteurella</taxon>
    </lineage>
</organism>
<evidence type="ECO:0000256" key="1">
    <source>
        <dbReference type="SAM" id="SignalP"/>
    </source>
</evidence>
<dbReference type="EMBL" id="FWWV01000046">
    <property type="protein sequence ID" value="SMB88282.1"/>
    <property type="molecule type" value="Genomic_DNA"/>
</dbReference>
<protein>
    <submittedName>
        <fullName evidence="2">Uncharacterized protein</fullName>
    </submittedName>
</protein>
<dbReference type="Proteomes" id="UP000192408">
    <property type="component" value="Unassembled WGS sequence"/>
</dbReference>